<keyword evidence="10" id="KW-1185">Reference proteome</keyword>
<feature type="domain" description="VTT" evidence="8">
    <location>
        <begin position="94"/>
        <end position="221"/>
    </location>
</feature>
<reference evidence="9 10" key="1">
    <citation type="journal article" date="2023" name="Commun. Biol.">
        <title>Genome analysis of Parmales, the sister group of diatoms, reveals the evolutionary specialization of diatoms from phago-mixotrophs to photoautotrophs.</title>
        <authorList>
            <person name="Ban H."/>
            <person name="Sato S."/>
            <person name="Yoshikawa S."/>
            <person name="Yamada K."/>
            <person name="Nakamura Y."/>
            <person name="Ichinomiya M."/>
            <person name="Sato N."/>
            <person name="Blanc-Mathieu R."/>
            <person name="Endo H."/>
            <person name="Kuwata A."/>
            <person name="Ogata H."/>
        </authorList>
    </citation>
    <scope>NUCLEOTIDE SEQUENCE [LARGE SCALE GENOMIC DNA]</scope>
</reference>
<dbReference type="PANTHER" id="PTHR12677">
    <property type="entry name" value="GOLGI APPARATUS MEMBRANE PROTEIN TVP38-RELATED"/>
    <property type="match status" value="1"/>
</dbReference>
<evidence type="ECO:0000256" key="1">
    <source>
        <dbReference type="ARBA" id="ARBA00004651"/>
    </source>
</evidence>
<feature type="transmembrane region" description="Helical" evidence="7">
    <location>
        <begin position="243"/>
        <end position="264"/>
    </location>
</feature>
<feature type="compositionally biased region" description="Gly residues" evidence="6">
    <location>
        <begin position="297"/>
        <end position="308"/>
    </location>
</feature>
<evidence type="ECO:0000256" key="4">
    <source>
        <dbReference type="ARBA" id="ARBA00022989"/>
    </source>
</evidence>
<evidence type="ECO:0000256" key="3">
    <source>
        <dbReference type="ARBA" id="ARBA00022692"/>
    </source>
</evidence>
<feature type="transmembrane region" description="Helical" evidence="7">
    <location>
        <begin position="117"/>
        <end position="143"/>
    </location>
</feature>
<evidence type="ECO:0000313" key="10">
    <source>
        <dbReference type="Proteomes" id="UP001165060"/>
    </source>
</evidence>
<proteinExistence type="predicted"/>
<evidence type="ECO:0000256" key="7">
    <source>
        <dbReference type="SAM" id="Phobius"/>
    </source>
</evidence>
<dbReference type="Pfam" id="PF09335">
    <property type="entry name" value="VTT_dom"/>
    <property type="match status" value="1"/>
</dbReference>
<feature type="region of interest" description="Disordered" evidence="6">
    <location>
        <begin position="1"/>
        <end position="23"/>
    </location>
</feature>
<dbReference type="EMBL" id="BRYB01003015">
    <property type="protein sequence ID" value="GMI29038.1"/>
    <property type="molecule type" value="Genomic_DNA"/>
</dbReference>
<feature type="region of interest" description="Disordered" evidence="6">
    <location>
        <begin position="268"/>
        <end position="351"/>
    </location>
</feature>
<feature type="transmembrane region" description="Helical" evidence="7">
    <location>
        <begin position="81"/>
        <end position="105"/>
    </location>
</feature>
<dbReference type="PANTHER" id="PTHR12677:SF59">
    <property type="entry name" value="GOLGI APPARATUS MEMBRANE PROTEIN TVP38-RELATED"/>
    <property type="match status" value="1"/>
</dbReference>
<keyword evidence="4 7" id="KW-1133">Transmembrane helix</keyword>
<feature type="transmembrane region" description="Helical" evidence="7">
    <location>
        <begin position="201"/>
        <end position="223"/>
    </location>
</feature>
<dbReference type="InterPro" id="IPR032816">
    <property type="entry name" value="VTT_dom"/>
</dbReference>
<evidence type="ECO:0000256" key="5">
    <source>
        <dbReference type="ARBA" id="ARBA00023136"/>
    </source>
</evidence>
<evidence type="ECO:0000313" key="9">
    <source>
        <dbReference type="EMBL" id="GMI29038.1"/>
    </source>
</evidence>
<dbReference type="InterPro" id="IPR015414">
    <property type="entry name" value="TMEM64"/>
</dbReference>
<comment type="caution">
    <text evidence="9">The sequence shown here is derived from an EMBL/GenBank/DDBJ whole genome shotgun (WGS) entry which is preliminary data.</text>
</comment>
<gene>
    <name evidence="9" type="ORF">TeGR_g7695</name>
</gene>
<evidence type="ECO:0000256" key="6">
    <source>
        <dbReference type="SAM" id="MobiDB-lite"/>
    </source>
</evidence>
<evidence type="ECO:0000256" key="2">
    <source>
        <dbReference type="ARBA" id="ARBA00022475"/>
    </source>
</evidence>
<comment type="subcellular location">
    <subcellularLocation>
        <location evidence="1">Cell membrane</location>
        <topology evidence="1">Multi-pass membrane protein</topology>
    </subcellularLocation>
</comment>
<evidence type="ECO:0000259" key="8">
    <source>
        <dbReference type="Pfam" id="PF09335"/>
    </source>
</evidence>
<name>A0ABQ6MN57_9STRA</name>
<sequence length="351" mass="37364">MSTPRYSPLQDRAHTPEPVPDPLPSSPICSRTNLPKITIFVLLLSLFVAFCVDSVTSRYVLDALLKLNKYVSESGNMGLIYMVLILIVATLTFVPITILGIGGGFAFSEEYGSSKGLWINIVVMYVGCTLGGAIAFLLSRYFLRKTVRAYIRKKKMKIVRAVDISMKREGVKMSTLLRLVPYLPWNVFNYMAGVTGMRFPSYMVGSIGTLPWSCLCTFVGSGLNSLDDAASGTGSSSDKRVNIGILCGGIVTTVLTTAVVTSYAKKALKESEEEAERPSASSFTFDESREPSRDVAGGLGGGAGGVVEGGVPESVRFSSSGGRGGLSSLSGGEDMADVLERPLLGDGGNNV</sequence>
<dbReference type="Proteomes" id="UP001165060">
    <property type="component" value="Unassembled WGS sequence"/>
</dbReference>
<accession>A0ABQ6MN57</accession>
<feature type="transmembrane region" description="Helical" evidence="7">
    <location>
        <begin position="37"/>
        <end position="61"/>
    </location>
</feature>
<keyword evidence="2" id="KW-1003">Cell membrane</keyword>
<keyword evidence="3 7" id="KW-0812">Transmembrane</keyword>
<protein>
    <recommendedName>
        <fullName evidence="8">VTT domain-containing protein</fullName>
    </recommendedName>
</protein>
<keyword evidence="5 7" id="KW-0472">Membrane</keyword>
<organism evidence="9 10">
    <name type="scientific">Tetraparma gracilis</name>
    <dbReference type="NCBI Taxonomy" id="2962635"/>
    <lineage>
        <taxon>Eukaryota</taxon>
        <taxon>Sar</taxon>
        <taxon>Stramenopiles</taxon>
        <taxon>Ochrophyta</taxon>
        <taxon>Bolidophyceae</taxon>
        <taxon>Parmales</taxon>
        <taxon>Triparmaceae</taxon>
        <taxon>Tetraparma</taxon>
    </lineage>
</organism>